<sequence>MKRWNILASKPIVEHFWYRLRQDTVQLPDGKILDDYFVSIRRDVVLIFALTPDRLVPLVRQYKHGVQNVLLELPGGYVDEGEAPDDAARRELLEETGYTAANLHLLAHVHGDPTKDTNTLHLYLAENAVKTQEQALDQTEDITVELLPLLHVRQAVLQGEICVAGSIATIYLALDHLQQLSKTCDG</sequence>
<comment type="caution">
    <text evidence="5">The sequence shown here is derived from an EMBL/GenBank/DDBJ whole genome shotgun (WGS) entry which is preliminary data.</text>
</comment>
<gene>
    <name evidence="5" type="ORF">GF339_21885</name>
</gene>
<protein>
    <submittedName>
        <fullName evidence="5">NUDIX domain-containing protein</fullName>
    </submittedName>
</protein>
<dbReference type="InterPro" id="IPR015797">
    <property type="entry name" value="NUDIX_hydrolase-like_dom_sf"/>
</dbReference>
<dbReference type="PRINTS" id="PR00502">
    <property type="entry name" value="NUDIXFAMILY"/>
</dbReference>
<dbReference type="GO" id="GO:0005829">
    <property type="term" value="C:cytosol"/>
    <property type="evidence" value="ECO:0007669"/>
    <property type="project" value="TreeGrafter"/>
</dbReference>
<comment type="similarity">
    <text evidence="3">Belongs to the Nudix hydrolase family.</text>
</comment>
<reference evidence="5" key="1">
    <citation type="submission" date="2019-11" db="EMBL/GenBank/DDBJ databases">
        <title>Microbial mats filling the niche in hypersaline microbial mats.</title>
        <authorList>
            <person name="Wong H.L."/>
            <person name="Macleod F.I."/>
            <person name="White R.A. III"/>
            <person name="Burns B.P."/>
        </authorList>
    </citation>
    <scope>NUCLEOTIDE SEQUENCE</scope>
    <source>
        <strain evidence="5">Rbin_158</strain>
    </source>
</reference>
<dbReference type="AlphaFoldDB" id="A0A9D5Q897"/>
<dbReference type="GO" id="GO:0019693">
    <property type="term" value="P:ribose phosphate metabolic process"/>
    <property type="evidence" value="ECO:0007669"/>
    <property type="project" value="TreeGrafter"/>
</dbReference>
<evidence type="ECO:0000256" key="3">
    <source>
        <dbReference type="RuleBase" id="RU003476"/>
    </source>
</evidence>
<dbReference type="Gene3D" id="3.90.79.10">
    <property type="entry name" value="Nucleoside Triphosphate Pyrophosphohydrolase"/>
    <property type="match status" value="1"/>
</dbReference>
<dbReference type="InterPro" id="IPR020476">
    <property type="entry name" value="Nudix_hydrolase"/>
</dbReference>
<evidence type="ECO:0000256" key="2">
    <source>
        <dbReference type="ARBA" id="ARBA00022801"/>
    </source>
</evidence>
<comment type="cofactor">
    <cofactor evidence="1">
        <name>Mg(2+)</name>
        <dbReference type="ChEBI" id="CHEBI:18420"/>
    </cofactor>
</comment>
<keyword evidence="2 3" id="KW-0378">Hydrolase</keyword>
<dbReference type="InterPro" id="IPR020084">
    <property type="entry name" value="NUDIX_hydrolase_CS"/>
</dbReference>
<dbReference type="SUPFAM" id="SSF55811">
    <property type="entry name" value="Nudix"/>
    <property type="match status" value="1"/>
</dbReference>
<dbReference type="GO" id="GO:0016462">
    <property type="term" value="F:pyrophosphatase activity"/>
    <property type="evidence" value="ECO:0007669"/>
    <property type="project" value="UniProtKB-ARBA"/>
</dbReference>
<evidence type="ECO:0000313" key="6">
    <source>
        <dbReference type="Proteomes" id="UP000649604"/>
    </source>
</evidence>
<dbReference type="GO" id="GO:0006753">
    <property type="term" value="P:nucleoside phosphate metabolic process"/>
    <property type="evidence" value="ECO:0007669"/>
    <property type="project" value="TreeGrafter"/>
</dbReference>
<dbReference type="EMBL" id="WJJP01000712">
    <property type="protein sequence ID" value="MBD3327253.1"/>
    <property type="molecule type" value="Genomic_DNA"/>
</dbReference>
<proteinExistence type="inferred from homology"/>
<feature type="domain" description="Nudix hydrolase" evidence="4">
    <location>
        <begin position="40"/>
        <end position="169"/>
    </location>
</feature>
<dbReference type="PANTHER" id="PTHR11839:SF18">
    <property type="entry name" value="NUDIX HYDROLASE DOMAIN-CONTAINING PROTEIN"/>
    <property type="match status" value="1"/>
</dbReference>
<dbReference type="Pfam" id="PF00293">
    <property type="entry name" value="NUDIX"/>
    <property type="match status" value="1"/>
</dbReference>
<accession>A0A9D5Q897</accession>
<dbReference type="Proteomes" id="UP000649604">
    <property type="component" value="Unassembled WGS sequence"/>
</dbReference>
<evidence type="ECO:0000313" key="5">
    <source>
        <dbReference type="EMBL" id="MBD3327253.1"/>
    </source>
</evidence>
<dbReference type="PROSITE" id="PS51462">
    <property type="entry name" value="NUDIX"/>
    <property type="match status" value="1"/>
</dbReference>
<organism evidence="5 6">
    <name type="scientific">candidate division KSB3 bacterium</name>
    <dbReference type="NCBI Taxonomy" id="2044937"/>
    <lineage>
        <taxon>Bacteria</taxon>
        <taxon>candidate division KSB3</taxon>
    </lineage>
</organism>
<dbReference type="PANTHER" id="PTHR11839">
    <property type="entry name" value="UDP/ADP-SUGAR PYROPHOSPHATASE"/>
    <property type="match status" value="1"/>
</dbReference>
<evidence type="ECO:0000259" key="4">
    <source>
        <dbReference type="PROSITE" id="PS51462"/>
    </source>
</evidence>
<dbReference type="PROSITE" id="PS00893">
    <property type="entry name" value="NUDIX_BOX"/>
    <property type="match status" value="1"/>
</dbReference>
<name>A0A9D5Q897_9BACT</name>
<dbReference type="InterPro" id="IPR000086">
    <property type="entry name" value="NUDIX_hydrolase_dom"/>
</dbReference>
<dbReference type="CDD" id="cd03424">
    <property type="entry name" value="NUDIX_ADPRase_Nudt5_UGPPase_Nudt14"/>
    <property type="match status" value="1"/>
</dbReference>
<evidence type="ECO:0000256" key="1">
    <source>
        <dbReference type="ARBA" id="ARBA00001946"/>
    </source>
</evidence>